<dbReference type="Proteomes" id="UP000256763">
    <property type="component" value="Unassembled WGS sequence"/>
</dbReference>
<evidence type="ECO:0000313" key="2">
    <source>
        <dbReference type="EMBL" id="RFA35340.1"/>
    </source>
</evidence>
<keyword evidence="1" id="KW-0732">Signal</keyword>
<organism evidence="2 3">
    <name type="scientific">Alkalilimnicola ehrlichii</name>
    <dbReference type="NCBI Taxonomy" id="351052"/>
    <lineage>
        <taxon>Bacteria</taxon>
        <taxon>Pseudomonadati</taxon>
        <taxon>Pseudomonadota</taxon>
        <taxon>Gammaproteobacteria</taxon>
        <taxon>Chromatiales</taxon>
        <taxon>Ectothiorhodospiraceae</taxon>
        <taxon>Alkalilimnicola</taxon>
    </lineage>
</organism>
<evidence type="ECO:0000256" key="1">
    <source>
        <dbReference type="SAM" id="SignalP"/>
    </source>
</evidence>
<accession>A0A3E0WQU7</accession>
<gene>
    <name evidence="2" type="ORF">CAL65_12710</name>
</gene>
<comment type="caution">
    <text evidence="2">The sequence shown here is derived from an EMBL/GenBank/DDBJ whole genome shotgun (WGS) entry which is preliminary data.</text>
</comment>
<proteinExistence type="predicted"/>
<evidence type="ECO:0008006" key="4">
    <source>
        <dbReference type="Google" id="ProtNLM"/>
    </source>
</evidence>
<evidence type="ECO:0000313" key="3">
    <source>
        <dbReference type="Proteomes" id="UP000256763"/>
    </source>
</evidence>
<keyword evidence="3" id="KW-1185">Reference proteome</keyword>
<sequence length="320" mass="36906">MKARMALLVMLLPATVYALDLTAGKSEADAPALFIELYKQRLSPVTVVEDWQNEKNYFYLSRAGSLHYFDAEAGERIRGWPLTRWEHQHVVPEIRRQYAEFFVAYPDERYPSAQHHGVGCTGLLPLRYGDLEGGGELSLVLILAHHFVVFSPAHEAIVFAEELKIDDWLSEEEAEQLREWGQREEDAQYLSRIASEFDVILPGYRGYSKLFFGDFAGSGAAEIVIWRKLYQSREKDDPVAGFELERNEWQHYRRRASDGQYIPQGTPEELIRAWLSERELTWADGYPRYSECPGEAGELIPEMHDPLLNDLEVLPNFAYE</sequence>
<dbReference type="AlphaFoldDB" id="A0A3E0WQU7"/>
<feature type="signal peptide" evidence="1">
    <location>
        <begin position="1"/>
        <end position="18"/>
    </location>
</feature>
<dbReference type="EMBL" id="NFZW01000012">
    <property type="protein sequence ID" value="RFA35340.1"/>
    <property type="molecule type" value="Genomic_DNA"/>
</dbReference>
<feature type="chain" id="PRO_5017669024" description="YARHG domain-containing protein" evidence="1">
    <location>
        <begin position="19"/>
        <end position="320"/>
    </location>
</feature>
<name>A0A3E0WQU7_9GAMM</name>
<protein>
    <recommendedName>
        <fullName evidence="4">YARHG domain-containing protein</fullName>
    </recommendedName>
</protein>
<reference evidence="3" key="1">
    <citation type="submission" date="2017-05" db="EMBL/GenBank/DDBJ databases">
        <authorList>
            <person name="Sharma S."/>
            <person name="Sidhu C."/>
            <person name="Pinnaka A.K."/>
        </authorList>
    </citation>
    <scope>NUCLEOTIDE SEQUENCE [LARGE SCALE GENOMIC DNA]</scope>
    <source>
        <strain evidence="3">AK93</strain>
    </source>
</reference>